<dbReference type="Proteomes" id="UP000034498">
    <property type="component" value="Unassembled WGS sequence"/>
</dbReference>
<evidence type="ECO:0000256" key="2">
    <source>
        <dbReference type="ARBA" id="ARBA00006143"/>
    </source>
</evidence>
<feature type="transmembrane region" description="Helical" evidence="6">
    <location>
        <begin position="6"/>
        <end position="36"/>
    </location>
</feature>
<gene>
    <name evidence="8" type="ORF">US94_C0045G0004</name>
</gene>
<evidence type="ECO:0000256" key="1">
    <source>
        <dbReference type="ARBA" id="ARBA00004141"/>
    </source>
</evidence>
<dbReference type="AlphaFoldDB" id="A0A0G0KA79"/>
<comment type="subcellular location">
    <subcellularLocation>
        <location evidence="1">Membrane</location>
        <topology evidence="1">Multi-pass membrane protein</topology>
    </subcellularLocation>
</comment>
<evidence type="ECO:0000256" key="4">
    <source>
        <dbReference type="ARBA" id="ARBA00022989"/>
    </source>
</evidence>
<dbReference type="STRING" id="1618336.US94_C0045G0004"/>
<feature type="domain" description="Cytochrome C biogenesis protein transmembrane" evidence="7">
    <location>
        <begin position="6"/>
        <end position="179"/>
    </location>
</feature>
<feature type="transmembrane region" description="Helical" evidence="6">
    <location>
        <begin position="77"/>
        <end position="98"/>
    </location>
</feature>
<dbReference type="EMBL" id="LBUX01000045">
    <property type="protein sequence ID" value="KKQ72375.1"/>
    <property type="molecule type" value="Genomic_DNA"/>
</dbReference>
<feature type="transmembrane region" description="Helical" evidence="6">
    <location>
        <begin position="160"/>
        <end position="179"/>
    </location>
</feature>
<dbReference type="InterPro" id="IPR051790">
    <property type="entry name" value="Cytochrome_c-biogenesis_DsbD"/>
</dbReference>
<keyword evidence="5 6" id="KW-0472">Membrane</keyword>
<evidence type="ECO:0000256" key="5">
    <source>
        <dbReference type="ARBA" id="ARBA00023136"/>
    </source>
</evidence>
<protein>
    <recommendedName>
        <fullName evidence="7">Cytochrome C biogenesis protein transmembrane domain-containing protein</fullName>
    </recommendedName>
</protein>
<organism evidence="8 9">
    <name type="scientific">Berkelbacteria bacterium GW2011_GWB1_38_5</name>
    <dbReference type="NCBI Taxonomy" id="1618336"/>
    <lineage>
        <taxon>Bacteria</taxon>
        <taxon>Candidatus Berkelbacteria</taxon>
    </lineage>
</organism>
<evidence type="ECO:0000313" key="9">
    <source>
        <dbReference type="Proteomes" id="UP000034498"/>
    </source>
</evidence>
<feature type="transmembrane region" description="Helical" evidence="6">
    <location>
        <begin position="43"/>
        <end position="65"/>
    </location>
</feature>
<comment type="similarity">
    <text evidence="2">Belongs to the DsbD family.</text>
</comment>
<dbReference type="InterPro" id="IPR003834">
    <property type="entry name" value="Cyt_c_assmbl_TM_dom"/>
</dbReference>
<accession>A0A0G0KA79</accession>
<evidence type="ECO:0000256" key="6">
    <source>
        <dbReference type="SAM" id="Phobius"/>
    </source>
</evidence>
<evidence type="ECO:0000259" key="7">
    <source>
        <dbReference type="Pfam" id="PF02683"/>
    </source>
</evidence>
<dbReference type="GO" id="GO:0016020">
    <property type="term" value="C:membrane"/>
    <property type="evidence" value="ECO:0007669"/>
    <property type="project" value="UniProtKB-SubCell"/>
</dbReference>
<comment type="caution">
    <text evidence="8">The sequence shown here is derived from an EMBL/GenBank/DDBJ whole genome shotgun (WGS) entry which is preliminary data.</text>
</comment>
<sequence>MNDSLLYLVITAGLLDSFNPCAIAVLLIFIALMLTLKKSRRTVLLLGATYIIAVFITYLVIGLGLLKMAYLFNIPEIFMKIIGWILIFWGVWSFKDYFFPKLPLRLSLSLKGRTIIANYANKFTVPAAAIMGFLVAIFGFPCTGGIYLATLALLSAKETYLKGILYLFIYNLMFVTPLIY</sequence>
<evidence type="ECO:0000313" key="8">
    <source>
        <dbReference type="EMBL" id="KKQ72375.1"/>
    </source>
</evidence>
<feature type="transmembrane region" description="Helical" evidence="6">
    <location>
        <begin position="119"/>
        <end position="140"/>
    </location>
</feature>
<reference evidence="8 9" key="1">
    <citation type="journal article" date="2015" name="Nature">
        <title>rRNA introns, odd ribosomes, and small enigmatic genomes across a large radiation of phyla.</title>
        <authorList>
            <person name="Brown C.T."/>
            <person name="Hug L.A."/>
            <person name="Thomas B.C."/>
            <person name="Sharon I."/>
            <person name="Castelle C.J."/>
            <person name="Singh A."/>
            <person name="Wilkins M.J."/>
            <person name="Williams K.H."/>
            <person name="Banfield J.F."/>
        </authorList>
    </citation>
    <scope>NUCLEOTIDE SEQUENCE [LARGE SCALE GENOMIC DNA]</scope>
</reference>
<dbReference type="GO" id="GO:0017004">
    <property type="term" value="P:cytochrome complex assembly"/>
    <property type="evidence" value="ECO:0007669"/>
    <property type="project" value="InterPro"/>
</dbReference>
<dbReference type="Pfam" id="PF02683">
    <property type="entry name" value="DsbD_TM"/>
    <property type="match status" value="1"/>
</dbReference>
<name>A0A0G0KA79_9BACT</name>
<dbReference type="PANTHER" id="PTHR31272:SF9">
    <property type="entry name" value="BLL1027 PROTEIN"/>
    <property type="match status" value="1"/>
</dbReference>
<keyword evidence="3 6" id="KW-0812">Transmembrane</keyword>
<keyword evidence="4 6" id="KW-1133">Transmembrane helix</keyword>
<dbReference type="PANTHER" id="PTHR31272">
    <property type="entry name" value="CYTOCHROME C-TYPE BIOGENESIS PROTEIN HI_1454-RELATED"/>
    <property type="match status" value="1"/>
</dbReference>
<proteinExistence type="inferred from homology"/>
<evidence type="ECO:0000256" key="3">
    <source>
        <dbReference type="ARBA" id="ARBA00022692"/>
    </source>
</evidence>